<dbReference type="Gene3D" id="3.90.176.10">
    <property type="entry name" value="Toxin ADP-ribosyltransferase, Chain A, domain 1"/>
    <property type="match status" value="1"/>
</dbReference>
<feature type="domain" description="Helicase ATP-binding" evidence="5">
    <location>
        <begin position="1011"/>
        <end position="1175"/>
    </location>
</feature>
<evidence type="ECO:0000313" key="7">
    <source>
        <dbReference type="EMBL" id="CAF1230623.1"/>
    </source>
</evidence>
<dbReference type="Gene3D" id="3.40.50.300">
    <property type="entry name" value="P-loop containing nucleotide triphosphate hydrolases"/>
    <property type="match status" value="2"/>
</dbReference>
<dbReference type="GO" id="GO:0005524">
    <property type="term" value="F:ATP binding"/>
    <property type="evidence" value="ECO:0007669"/>
    <property type="project" value="UniProtKB-KW"/>
</dbReference>
<dbReference type="GO" id="GO:0034458">
    <property type="term" value="F:3'-5' RNA helicase activity"/>
    <property type="evidence" value="ECO:0007669"/>
    <property type="project" value="TreeGrafter"/>
</dbReference>
<dbReference type="InterPro" id="IPR011545">
    <property type="entry name" value="DEAD/DEAH_box_helicase_dom"/>
</dbReference>
<dbReference type="PROSITE" id="PS51192">
    <property type="entry name" value="HELICASE_ATP_BIND_1"/>
    <property type="match status" value="1"/>
</dbReference>
<protein>
    <submittedName>
        <fullName evidence="7">Uncharacterized protein</fullName>
    </submittedName>
</protein>
<reference evidence="7" key="1">
    <citation type="submission" date="2021-02" db="EMBL/GenBank/DDBJ databases">
        <authorList>
            <person name="Nowell W R."/>
        </authorList>
    </citation>
    <scope>NUCLEOTIDE SEQUENCE</scope>
</reference>
<name>A0A814YL43_ADIRI</name>
<dbReference type="GO" id="GO:0003723">
    <property type="term" value="F:RNA binding"/>
    <property type="evidence" value="ECO:0007669"/>
    <property type="project" value="TreeGrafter"/>
</dbReference>
<dbReference type="InterPro" id="IPR001650">
    <property type="entry name" value="Helicase_C-like"/>
</dbReference>
<dbReference type="PANTHER" id="PTHR18934">
    <property type="entry name" value="ATP-DEPENDENT RNA HELICASE"/>
    <property type="match status" value="1"/>
</dbReference>
<keyword evidence="3" id="KW-0347">Helicase</keyword>
<dbReference type="EMBL" id="CAJNOR010001984">
    <property type="protein sequence ID" value="CAF1230623.1"/>
    <property type="molecule type" value="Genomic_DNA"/>
</dbReference>
<keyword evidence="1" id="KW-0547">Nucleotide-binding</keyword>
<dbReference type="PROSITE" id="PS00690">
    <property type="entry name" value="DEAH_ATP_HELICASE"/>
    <property type="match status" value="1"/>
</dbReference>
<proteinExistence type="predicted"/>
<dbReference type="SMART" id="SM00490">
    <property type="entry name" value="HELICc"/>
    <property type="match status" value="1"/>
</dbReference>
<dbReference type="Pfam" id="PF00271">
    <property type="entry name" value="Helicase_C"/>
    <property type="match status" value="1"/>
</dbReference>
<dbReference type="PANTHER" id="PTHR18934:SF91">
    <property type="entry name" value="PRE-MRNA-SPLICING FACTOR ATP-DEPENDENT RNA HELICASE PRP16"/>
    <property type="match status" value="1"/>
</dbReference>
<dbReference type="InterPro" id="IPR002464">
    <property type="entry name" value="DNA/RNA_helicase_DEAH_CS"/>
</dbReference>
<gene>
    <name evidence="7" type="ORF">XAT740_LOCUS25206</name>
</gene>
<evidence type="ECO:0000256" key="3">
    <source>
        <dbReference type="ARBA" id="ARBA00022806"/>
    </source>
</evidence>
<dbReference type="Proteomes" id="UP000663828">
    <property type="component" value="Unassembled WGS sequence"/>
</dbReference>
<dbReference type="SMART" id="SM00487">
    <property type="entry name" value="DEXDc"/>
    <property type="match status" value="1"/>
</dbReference>
<dbReference type="CDD" id="cd17917">
    <property type="entry name" value="DEXHc_RHA-like"/>
    <property type="match status" value="1"/>
</dbReference>
<keyword evidence="2" id="KW-0378">Hydrolase</keyword>
<dbReference type="CDD" id="cd18791">
    <property type="entry name" value="SF2_C_RHA"/>
    <property type="match status" value="1"/>
</dbReference>
<feature type="domain" description="Helicase C-terminal" evidence="6">
    <location>
        <begin position="1197"/>
        <end position="1335"/>
    </location>
</feature>
<dbReference type="InterPro" id="IPR027417">
    <property type="entry name" value="P-loop_NTPase"/>
</dbReference>
<dbReference type="InterPro" id="IPR014001">
    <property type="entry name" value="Helicase_ATP-bd"/>
</dbReference>
<dbReference type="SUPFAM" id="SSF56399">
    <property type="entry name" value="ADP-ribosylation"/>
    <property type="match status" value="1"/>
</dbReference>
<evidence type="ECO:0000259" key="5">
    <source>
        <dbReference type="PROSITE" id="PS51192"/>
    </source>
</evidence>
<dbReference type="PROSITE" id="PS51996">
    <property type="entry name" value="TR_MART"/>
    <property type="match status" value="1"/>
</dbReference>
<dbReference type="Pfam" id="PF00270">
    <property type="entry name" value="DEAD"/>
    <property type="match status" value="1"/>
</dbReference>
<evidence type="ECO:0000256" key="4">
    <source>
        <dbReference type="ARBA" id="ARBA00022840"/>
    </source>
</evidence>
<keyword evidence="4" id="KW-0067">ATP-binding</keyword>
<evidence type="ECO:0000256" key="2">
    <source>
        <dbReference type="ARBA" id="ARBA00022801"/>
    </source>
</evidence>
<evidence type="ECO:0000256" key="1">
    <source>
        <dbReference type="ARBA" id="ARBA00022741"/>
    </source>
</evidence>
<sequence length="1335" mass="154673">MAYFEPTVVIFGSPQTISTISLRVPVQLLFIFDEAALEQLIRTNPKLDESCLQRYFIALFDPLSENLMRQVNDNHRVVAVYEKTQYCLLRQFTLDLTNDIVRFLTAEGEKQIRLERIPLAKVYYQEARTLKEWAMSLFKAEPCHILLIPLNSSQANLDSAQQRLQKVCDSMGCTSVIIRQLNDYIPHTDKHISLLPYDNLLFANEHPNNMCQRIKNLSPIRFYLYGNESSIQSEWSKLMISTETDVMQDEDNWCAFLENERVQDDVKWNFAFTCTKEWKVSRVAPTDFSRLHENPRFHSALRRAFITFADRQIEVTAEIFDWYEICISTESLQRQPKLAHQDQNRKTSKRKGMAYAFRSKGRFQDLSSFNYAELEKSKNKSVAFIWLDEMLTESPAEFDRLIEPFQWTFFTKIPICLAFIETQLREQRYVFLVVSGSLGNELFLTNVCLIKQLFATYVYCAHLSPNFQWTEDNSTIRGVFNDQNQLLKKIQMDLDPFKQSSGEFDSIWYNSSKTTDQITIPQSMDDTESLLPLPISVYSEEQKHVFLGHQRTIDTILCMPHTDESKLEMIAEFQRLYSHNETILAEIEYFQNEYYSSAAVRWYTRDSFVSRTINRTLRESNVDAMFKLRYILSDICDHLDQSHQHRYWLRALNEPLANVYYRGQLMSLREFEGFQRLRGNIISVNTFLSTTSSMQVALMFSSKFHGSSNLVSVVFRIETDSRAKTRPYADISKFSKFPDEAETLFGMGSVFQVGNIPIDFSPKSAMSKQYEHKCQPRNKRRIDSYRQYTNDYQDNRQESYYFNNDQQWEMSSLDEYQFDPADQADECTPFDEPYHTNEEFYNSTTTRRQMSTYADINRNPSCSAFNQQQSCSDVSTNCKLVSSKSRFTIENINRQIATVRNSVLKNLYDELKVLFHEKVPELFGAHEALIRERLALQEEEDDGVKFSKQTIIQELKDQLDTFVRGITTLSECNPTTVEHHQQLVGRLKREIQRLKARLPIYARRDELVSTISDSYSKRVIIVKGDTGSGKSSQLIQYLADAGLAGQKQIVCTQPRRLAARELAARVAKEFGCQLGEEVGCQVGSSQPQISNRTKMCFVTDSVLLNEYQTDPTLNAYSIVIIDEAHERRVDTDLLFGAMKLCIQRRFDIRLIIMSATLDEKLLINYFDGEPMIEIPGRIFPIEDIYAMEDAENHVDEAINKVLEIHRSQPPGDILVFLTGQDEIDRAIDEVTRSIDAPESAIVLPLHGKLNEDETRAAFMPTNNKQQRKIIFSTNVAETSVTIEGIRYVVDSGMVKEAMWDSKRRMRVLKIGYTTQSSVRQRRGRAGRTSAGKVKL</sequence>
<dbReference type="SUPFAM" id="SSF52540">
    <property type="entry name" value="P-loop containing nucleoside triphosphate hydrolases"/>
    <property type="match status" value="1"/>
</dbReference>
<comment type="caution">
    <text evidence="7">The sequence shown here is derived from an EMBL/GenBank/DDBJ whole genome shotgun (WGS) entry which is preliminary data.</text>
</comment>
<evidence type="ECO:0000259" key="6">
    <source>
        <dbReference type="PROSITE" id="PS51194"/>
    </source>
</evidence>
<keyword evidence="8" id="KW-1185">Reference proteome</keyword>
<dbReference type="PROSITE" id="PS51194">
    <property type="entry name" value="HELICASE_CTER"/>
    <property type="match status" value="1"/>
</dbReference>
<dbReference type="GO" id="GO:0016787">
    <property type="term" value="F:hydrolase activity"/>
    <property type="evidence" value="ECO:0007669"/>
    <property type="project" value="UniProtKB-KW"/>
</dbReference>
<organism evidence="7 8">
    <name type="scientific">Adineta ricciae</name>
    <name type="common">Rotifer</name>
    <dbReference type="NCBI Taxonomy" id="249248"/>
    <lineage>
        <taxon>Eukaryota</taxon>
        <taxon>Metazoa</taxon>
        <taxon>Spiralia</taxon>
        <taxon>Gnathifera</taxon>
        <taxon>Rotifera</taxon>
        <taxon>Eurotatoria</taxon>
        <taxon>Bdelloidea</taxon>
        <taxon>Adinetida</taxon>
        <taxon>Adinetidae</taxon>
        <taxon>Adineta</taxon>
    </lineage>
</organism>
<evidence type="ECO:0000313" key="8">
    <source>
        <dbReference type="Proteomes" id="UP000663828"/>
    </source>
</evidence>
<accession>A0A814YL43</accession>